<dbReference type="Proteomes" id="UP001438707">
    <property type="component" value="Unassembled WGS sequence"/>
</dbReference>
<dbReference type="GO" id="GO:0097730">
    <property type="term" value="C:non-motile cilium"/>
    <property type="evidence" value="ECO:0007669"/>
    <property type="project" value="TreeGrafter"/>
</dbReference>
<evidence type="ECO:0000256" key="1">
    <source>
        <dbReference type="PROSITE-ProRule" id="PRU00339"/>
    </source>
</evidence>
<dbReference type="GO" id="GO:0097546">
    <property type="term" value="C:ciliary base"/>
    <property type="evidence" value="ECO:0007669"/>
    <property type="project" value="TreeGrafter"/>
</dbReference>
<dbReference type="Gene3D" id="1.25.40.10">
    <property type="entry name" value="Tetratricopeptide repeat domain"/>
    <property type="match status" value="3"/>
</dbReference>
<keyword evidence="1" id="KW-0802">TPR repeat</keyword>
<dbReference type="SUPFAM" id="SSF48452">
    <property type="entry name" value="TPR-like"/>
    <property type="match status" value="2"/>
</dbReference>
<dbReference type="GO" id="GO:0019894">
    <property type="term" value="F:kinesin binding"/>
    <property type="evidence" value="ECO:0007669"/>
    <property type="project" value="TreeGrafter"/>
</dbReference>
<evidence type="ECO:0000256" key="2">
    <source>
        <dbReference type="SAM" id="MobiDB-lite"/>
    </source>
</evidence>
<dbReference type="InterPro" id="IPR011990">
    <property type="entry name" value="TPR-like_helical_dom_sf"/>
</dbReference>
<organism evidence="3 4">
    <name type="scientific">Apatococcus lobatus</name>
    <dbReference type="NCBI Taxonomy" id="904363"/>
    <lineage>
        <taxon>Eukaryota</taxon>
        <taxon>Viridiplantae</taxon>
        <taxon>Chlorophyta</taxon>
        <taxon>core chlorophytes</taxon>
        <taxon>Trebouxiophyceae</taxon>
        <taxon>Chlorellales</taxon>
        <taxon>Chlorellaceae</taxon>
        <taxon>Apatococcus</taxon>
    </lineage>
</organism>
<dbReference type="Pfam" id="PF13432">
    <property type="entry name" value="TPR_16"/>
    <property type="match status" value="1"/>
</dbReference>
<dbReference type="GO" id="GO:0036064">
    <property type="term" value="C:ciliary basal body"/>
    <property type="evidence" value="ECO:0007669"/>
    <property type="project" value="TreeGrafter"/>
</dbReference>
<dbReference type="GO" id="GO:0042073">
    <property type="term" value="P:intraciliary transport"/>
    <property type="evidence" value="ECO:0007669"/>
    <property type="project" value="TreeGrafter"/>
</dbReference>
<feature type="repeat" description="TPR" evidence="1">
    <location>
        <begin position="606"/>
        <end position="639"/>
    </location>
</feature>
<feature type="compositionally biased region" description="Polar residues" evidence="2">
    <location>
        <begin position="75"/>
        <end position="87"/>
    </location>
</feature>
<feature type="compositionally biased region" description="Low complexity" evidence="2">
    <location>
        <begin position="88"/>
        <end position="100"/>
    </location>
</feature>
<dbReference type="PROSITE" id="PS50005">
    <property type="entry name" value="TPR"/>
    <property type="match status" value="2"/>
</dbReference>
<proteinExistence type="predicted"/>
<name>A0AAW1S5K0_9CHLO</name>
<dbReference type="InterPro" id="IPR019734">
    <property type="entry name" value="TPR_rpt"/>
</dbReference>
<sequence>MADGEDDLYQGYDLQDEFQELLLDENQRPATAAGQKRQTYTAENRPGTRGMLSTAGSPWRQPTAVPGTAAARPGSSWQAASSASRPVTSTTGAGYSSGSGKPARGSRTPPSRGPLGKALSQGDAMPSAAVYKQTEKRVHELLEASCLLHSQSDPNSALQKAKEAVKKERQLEKLHQQLHKGTPRNDGLAFSTCLQLALMHEAAGLPTEALRIYQALLKNKASLQAGLVQLNIGNLMLRKGDLAGCMRAYRIALDNIAPAQRSSRICTLRNLAMAQAGAGQYTDAAKTLQHALELGTDAAATHNLLVCCYALGDVTAMQDNFRKLVQIRGQQSPPDEDGPGDGDGGGPASAPESPHQDEHQLLGFVKGAAKLLAPSLDEEGMAGYDWCIKQCQEAGWDAAVHELTLVKSAGLLRHHNHQGAMDLLQGLRDPASKVEAKAAANLAFLHGLAGAPQAAEGCADAALEEDHYSAVALVNKGCAMALQGKLGPARAIFDEASAIDPACGPANYNRGLLDKRQSRWEDAMDTFQQLHAREPENVLYLWQIADTLDHMEELSGAVEWLERLLSRVPNDPGVLTRLGSLHARLGDEPEAWRYYSEAHRVYPGDLGALSWMGAYYVRAQMFDDAMPHFKLAARIQPHEVKWALMVASCLRRLGLQAEALQNYKQIHAAHPTNIECLRYLVHLCSDLGWEDDAHEYALRLQRAERRNPDAANVQARPGSAMPPAPMLPTLPTSSIPEPLPGYIHVP</sequence>
<gene>
    <name evidence="3" type="ORF">WJX74_001701</name>
</gene>
<reference evidence="3 4" key="1">
    <citation type="journal article" date="2024" name="Nat. Commun.">
        <title>Phylogenomics reveals the evolutionary origins of lichenization in chlorophyte algae.</title>
        <authorList>
            <person name="Puginier C."/>
            <person name="Libourel C."/>
            <person name="Otte J."/>
            <person name="Skaloud P."/>
            <person name="Haon M."/>
            <person name="Grisel S."/>
            <person name="Petersen M."/>
            <person name="Berrin J.G."/>
            <person name="Delaux P.M."/>
            <person name="Dal Grande F."/>
            <person name="Keller J."/>
        </authorList>
    </citation>
    <scope>NUCLEOTIDE SEQUENCE [LARGE SCALE GENOMIC DNA]</scope>
    <source>
        <strain evidence="3 4">SAG 2145</strain>
    </source>
</reference>
<accession>A0AAW1S5K0</accession>
<dbReference type="EMBL" id="JALJOS010000003">
    <property type="protein sequence ID" value="KAK9841192.1"/>
    <property type="molecule type" value="Genomic_DNA"/>
</dbReference>
<dbReference type="GO" id="GO:1905515">
    <property type="term" value="P:non-motile cilium assembly"/>
    <property type="evidence" value="ECO:0007669"/>
    <property type="project" value="TreeGrafter"/>
</dbReference>
<feature type="region of interest" description="Disordered" evidence="2">
    <location>
        <begin position="329"/>
        <end position="357"/>
    </location>
</feature>
<dbReference type="SMART" id="SM00028">
    <property type="entry name" value="TPR"/>
    <property type="match status" value="9"/>
</dbReference>
<dbReference type="PANTHER" id="PTHR44117:SF1">
    <property type="entry name" value="INTRAFLAGELLAR TRANSPORT PROTEIN 88 HOMOLOG"/>
    <property type="match status" value="1"/>
</dbReference>
<keyword evidence="4" id="KW-1185">Reference proteome</keyword>
<dbReference type="PANTHER" id="PTHR44117">
    <property type="entry name" value="INTRAFLAGELLAR TRANSPORT PROTEIN 88 HOMOLOG"/>
    <property type="match status" value="1"/>
</dbReference>
<evidence type="ECO:0000313" key="3">
    <source>
        <dbReference type="EMBL" id="KAK9841192.1"/>
    </source>
</evidence>
<feature type="repeat" description="TPR" evidence="1">
    <location>
        <begin position="572"/>
        <end position="605"/>
    </location>
</feature>
<feature type="region of interest" description="Disordered" evidence="2">
    <location>
        <begin position="20"/>
        <end position="127"/>
    </location>
</feature>
<comment type="caution">
    <text evidence="3">The sequence shown here is derived from an EMBL/GenBank/DDBJ whole genome shotgun (WGS) entry which is preliminary data.</text>
</comment>
<evidence type="ECO:0000313" key="4">
    <source>
        <dbReference type="Proteomes" id="UP001438707"/>
    </source>
</evidence>
<feature type="region of interest" description="Disordered" evidence="2">
    <location>
        <begin position="707"/>
        <end position="733"/>
    </location>
</feature>
<dbReference type="GO" id="GO:0005814">
    <property type="term" value="C:centriole"/>
    <property type="evidence" value="ECO:0007669"/>
    <property type="project" value="TreeGrafter"/>
</dbReference>
<dbReference type="AlphaFoldDB" id="A0AAW1S5K0"/>
<protein>
    <submittedName>
        <fullName evidence="3">Uncharacterized protein</fullName>
    </submittedName>
</protein>